<dbReference type="Pfam" id="PF23639">
    <property type="entry name" value="DUF7146"/>
    <property type="match status" value="1"/>
</dbReference>
<proteinExistence type="predicted"/>
<dbReference type="Proteomes" id="UP000024329">
    <property type="component" value="Unassembled WGS sequence"/>
</dbReference>
<evidence type="ECO:0000313" key="4">
    <source>
        <dbReference type="EMBL" id="EZP74689.1"/>
    </source>
</evidence>
<dbReference type="Pfam" id="PF13362">
    <property type="entry name" value="Toprim_3"/>
    <property type="match status" value="1"/>
</dbReference>
<dbReference type="AlphaFoldDB" id="A0A031JKS1"/>
<dbReference type="InterPro" id="IPR006171">
    <property type="entry name" value="TOPRIM_dom"/>
</dbReference>
<organism evidence="4 5">
    <name type="scientific">Novosphingobium resinovorum</name>
    <dbReference type="NCBI Taxonomy" id="158500"/>
    <lineage>
        <taxon>Bacteria</taxon>
        <taxon>Pseudomonadati</taxon>
        <taxon>Pseudomonadota</taxon>
        <taxon>Alphaproteobacteria</taxon>
        <taxon>Sphingomonadales</taxon>
        <taxon>Sphingomonadaceae</taxon>
        <taxon>Novosphingobium</taxon>
    </lineage>
</organism>
<evidence type="ECO:0000313" key="5">
    <source>
        <dbReference type="Proteomes" id="UP000024329"/>
    </source>
</evidence>
<dbReference type="InterPro" id="IPR034154">
    <property type="entry name" value="TOPRIM_DnaG/twinkle"/>
</dbReference>
<evidence type="ECO:0000256" key="1">
    <source>
        <dbReference type="SAM" id="MobiDB-lite"/>
    </source>
</evidence>
<accession>A0A031JKS1</accession>
<dbReference type="eggNOG" id="COG4643">
    <property type="taxonomic scope" value="Bacteria"/>
</dbReference>
<evidence type="ECO:0000259" key="2">
    <source>
        <dbReference type="Pfam" id="PF13362"/>
    </source>
</evidence>
<dbReference type="CDD" id="cd01029">
    <property type="entry name" value="TOPRIM_primases"/>
    <property type="match status" value="1"/>
</dbReference>
<dbReference type="PATRIC" id="fig|158500.4.peg.4829"/>
<protein>
    <submittedName>
        <fullName evidence="4">Virulence-associated protein E</fullName>
    </submittedName>
</protein>
<dbReference type="InterPro" id="IPR055570">
    <property type="entry name" value="DUF7146"/>
</dbReference>
<comment type="caution">
    <text evidence="4">The sequence shown here is derived from an EMBL/GenBank/DDBJ whole genome shotgun (WGS) entry which is preliminary data.</text>
</comment>
<gene>
    <name evidence="4" type="ORF">BV97_04754</name>
</gene>
<feature type="region of interest" description="Disordered" evidence="1">
    <location>
        <begin position="71"/>
        <end position="95"/>
    </location>
</feature>
<sequence length="287" mass="31655">MPLTALRPSQELIDLVGALGGTWSGNVAMCRCPAHADSDPSLSIRQGDRGFLVTCFAGCAREDVLRELRRVQPGRHFPAPSSTEGRGRGNPQPVWDQGTEIIGTLGETYLRGRHLVPLVQGLRFHPRCPYLPKPRTQFLPALLVPVQEGQSLTAIQRIFLDPEGRYTRKVMLGTPGRGAWQGGQPGETLAIAEGFETAWAFTLLTGIPCWASLGARRLHQMTIPPRVKRLFLASDNDLEGRRAAAQAKDYYARDDLDIVHMPPPGCAKDWARVLEARVESHQELCPI</sequence>
<feature type="domain" description="DUF7146" evidence="3">
    <location>
        <begin position="92"/>
        <end position="180"/>
    </location>
</feature>
<name>A0A031JKS1_9SPHN</name>
<feature type="domain" description="Toprim" evidence="2">
    <location>
        <begin position="189"/>
        <end position="275"/>
    </location>
</feature>
<dbReference type="Gene3D" id="3.40.1360.10">
    <property type="match status" value="1"/>
</dbReference>
<evidence type="ECO:0000259" key="3">
    <source>
        <dbReference type="Pfam" id="PF23639"/>
    </source>
</evidence>
<dbReference type="RefSeq" id="WP_036529384.1">
    <property type="nucleotide sequence ID" value="NZ_JFYZ01000042.1"/>
</dbReference>
<reference evidence="4 5" key="1">
    <citation type="submission" date="2014-03" db="EMBL/GenBank/DDBJ databases">
        <title>Whole genome sequence of Novosphingobium resinovorum KF1.</title>
        <authorList>
            <person name="Gan H.M."/>
            <person name="Gan H.Y."/>
            <person name="Chew T.H."/>
            <person name="Savka M.A."/>
        </authorList>
    </citation>
    <scope>NUCLEOTIDE SEQUENCE [LARGE SCALE GENOMIC DNA]</scope>
    <source>
        <strain evidence="4 5">KF1</strain>
    </source>
</reference>
<dbReference type="EMBL" id="JFYZ01000042">
    <property type="protein sequence ID" value="EZP74689.1"/>
    <property type="molecule type" value="Genomic_DNA"/>
</dbReference>